<evidence type="ECO:0000313" key="9">
    <source>
        <dbReference type="EMBL" id="GII79468.1"/>
    </source>
</evidence>
<dbReference type="GO" id="GO:0006508">
    <property type="term" value="P:proteolysis"/>
    <property type="evidence" value="ECO:0007669"/>
    <property type="project" value="UniProtKB-KW"/>
</dbReference>
<dbReference type="InterPro" id="IPR023828">
    <property type="entry name" value="Peptidase_S8_Ser-AS"/>
</dbReference>
<feature type="domain" description="Peptidase S8/S53" evidence="8">
    <location>
        <begin position="205"/>
        <end position="465"/>
    </location>
</feature>
<evidence type="ECO:0000256" key="3">
    <source>
        <dbReference type="ARBA" id="ARBA00022801"/>
    </source>
</evidence>
<evidence type="ECO:0000256" key="2">
    <source>
        <dbReference type="ARBA" id="ARBA00022670"/>
    </source>
</evidence>
<dbReference type="Gene3D" id="3.40.50.200">
    <property type="entry name" value="Peptidase S8/S53 domain"/>
    <property type="match status" value="1"/>
</dbReference>
<dbReference type="GO" id="GO:0004252">
    <property type="term" value="F:serine-type endopeptidase activity"/>
    <property type="evidence" value="ECO:0007669"/>
    <property type="project" value="UniProtKB-UniRule"/>
</dbReference>
<dbReference type="CDD" id="cd07487">
    <property type="entry name" value="Peptidases_S8_1"/>
    <property type="match status" value="1"/>
</dbReference>
<evidence type="ECO:0000256" key="5">
    <source>
        <dbReference type="PIRSR" id="PIRSR615500-1"/>
    </source>
</evidence>
<dbReference type="InterPro" id="IPR022398">
    <property type="entry name" value="Peptidase_S8_His-AS"/>
</dbReference>
<sequence>MASTLLALPAPARPASGEASAAPVGDVRHVTLITGDVVTVRPRAGGGRAVTVRPGKGREKIRFTTEEVDGEIRVTPSDAFPYLVNGLLDPTLFQVGELIDQGYDDRSRPTLPLLLDYADGARAAAVPGVKVTATLNSIDAQAAAPEKGRLADFWKAAVTTADPSAKAGAANGLEKIWLDARVKASLERSVPQVGAPQAWQAGYDGTGVKVAVLDTGADETHPDLAGRVDDRRNFTDDPTTEDGVGHGTHVASIIAGQGSASAGLRKGVAPGARLLVGKVLDNTGSGTLSQVIEGLEWAAGAGADVVNLSLGSGPTDGTDPLSVAVDELTASTGTLFVAAAGNEGRAYQVGAPGAATTALTVGAVDRDDALASFSSRGPRLDDAPKPDITAPGVGIAAARAAGTTMGDPVDERYIAASGTSMATPHVAGAAAILKQRHPGWTAGRLKDALVSTAATIDGQTVHEQGGGRLDVARAVRQDVTATGVLDLGTSVEGESGQDVQGKVAYTNTGTAPVTLDLSAALRNQDGAVPGEGALALGSTAVTVPAGGTAEVPVRVDLTKIAKGRHVGYLTARSADGSVAAHTTLALTRRGPARKVHFRAIDDEGKPSRVAAILMYGAAAINDASGWIEDRDAGLILEVEQGTYLTQAVFGGISSRQQPLDVLISIPELKVDRDLEVVLDARKAKPVVVETPKPAVRSGITTWAAYRTYGDRRISIAGMNFPSDLVTVAGTDRVKNGTFEFNTRLQLAAPMVSRARVTGLRDDLPMQPAIWSPEMDGRFRWPLMEAGRGRPEDVAGRDVRGKAVVISLPSEEEDFYESEERIRAIGKAGAAAVIAVGGERYGLWQQWLPVNPRYPSPAFLISHDAGQKLLGRVRAGRATIDLTCTMAPPYTYDVSHSEYGGIPRQIVHKVRPGNTARIAAEYTESGGEHWAKEQRFGWRPWQVFANERQTPVRTPLRRDEYVSSSDADTTWEHFVHSYFTWELWGSIYGGGVAQPERGYRPGEIVRERWWGPLVRPAIPAGYPYPPTRDGDEMTIIVPEMVDGDGHYGYLEQSLGEDETSARLFRNGELVAERANARDRFPAVPEEAEYRLELSTSRTSPEWVHATATETAWTFRSRGADREQVLPMPQVDYDVPADENGLVPAGRPVSLGFTVRGTVPGMKVGQMTAELSYDDGATWTPVRLRSTGGGGYTGQVTHRAGTVSLRVAATDRAGNRVEQKIIRGYGVR</sequence>
<organism evidence="9 10">
    <name type="scientific">Sphaerisporangium rufum</name>
    <dbReference type="NCBI Taxonomy" id="1381558"/>
    <lineage>
        <taxon>Bacteria</taxon>
        <taxon>Bacillati</taxon>
        <taxon>Actinomycetota</taxon>
        <taxon>Actinomycetes</taxon>
        <taxon>Streptosporangiales</taxon>
        <taxon>Streptosporangiaceae</taxon>
        <taxon>Sphaerisporangium</taxon>
    </lineage>
</organism>
<feature type="active site" description="Charge relay system" evidence="5 6">
    <location>
        <position position="246"/>
    </location>
</feature>
<keyword evidence="2 6" id="KW-0645">Protease</keyword>
<dbReference type="PROSITE" id="PS00137">
    <property type="entry name" value="SUBTILASE_HIS"/>
    <property type="match status" value="1"/>
</dbReference>
<gene>
    <name evidence="9" type="ORF">Sru01_44500</name>
</gene>
<keyword evidence="3 6" id="KW-0378">Hydrolase</keyword>
<dbReference type="Pfam" id="PF00082">
    <property type="entry name" value="Peptidase_S8"/>
    <property type="match status" value="1"/>
</dbReference>
<dbReference type="PANTHER" id="PTHR43399">
    <property type="entry name" value="SUBTILISIN-RELATED"/>
    <property type="match status" value="1"/>
</dbReference>
<keyword evidence="4 6" id="KW-0720">Serine protease</keyword>
<dbReference type="Gene3D" id="3.50.30.30">
    <property type="match status" value="1"/>
</dbReference>
<protein>
    <submittedName>
        <fullName evidence="9">Peptidase</fullName>
    </submittedName>
</protein>
<dbReference type="Proteomes" id="UP000655287">
    <property type="component" value="Unassembled WGS sequence"/>
</dbReference>
<dbReference type="InterPro" id="IPR015500">
    <property type="entry name" value="Peptidase_S8_subtilisin-rel"/>
</dbReference>
<comment type="caution">
    <text evidence="9">The sequence shown here is derived from an EMBL/GenBank/DDBJ whole genome shotgun (WGS) entry which is preliminary data.</text>
</comment>
<dbReference type="EMBL" id="BOOU01000058">
    <property type="protein sequence ID" value="GII79468.1"/>
    <property type="molecule type" value="Genomic_DNA"/>
</dbReference>
<feature type="compositionally biased region" description="Low complexity" evidence="7">
    <location>
        <begin position="1"/>
        <end position="15"/>
    </location>
</feature>
<evidence type="ECO:0000256" key="4">
    <source>
        <dbReference type="ARBA" id="ARBA00022825"/>
    </source>
</evidence>
<evidence type="ECO:0000313" key="10">
    <source>
        <dbReference type="Proteomes" id="UP000655287"/>
    </source>
</evidence>
<proteinExistence type="inferred from homology"/>
<dbReference type="Gene3D" id="3.40.630.10">
    <property type="entry name" value="Zn peptidases"/>
    <property type="match status" value="1"/>
</dbReference>
<reference evidence="9" key="1">
    <citation type="submission" date="2021-01" db="EMBL/GenBank/DDBJ databases">
        <title>Whole genome shotgun sequence of Sphaerisporangium rufum NBRC 109079.</title>
        <authorList>
            <person name="Komaki H."/>
            <person name="Tamura T."/>
        </authorList>
    </citation>
    <scope>NUCLEOTIDE SEQUENCE</scope>
    <source>
        <strain evidence="9">NBRC 109079</strain>
    </source>
</reference>
<dbReference type="PROSITE" id="PS51892">
    <property type="entry name" value="SUBTILASE"/>
    <property type="match status" value="1"/>
</dbReference>
<name>A0A919V2Y0_9ACTN</name>
<dbReference type="InterPro" id="IPR036852">
    <property type="entry name" value="Peptidase_S8/S53_dom_sf"/>
</dbReference>
<evidence type="ECO:0000256" key="1">
    <source>
        <dbReference type="ARBA" id="ARBA00011073"/>
    </source>
</evidence>
<dbReference type="InterPro" id="IPR000209">
    <property type="entry name" value="Peptidase_S8/S53_dom"/>
</dbReference>
<evidence type="ECO:0000256" key="7">
    <source>
        <dbReference type="SAM" id="MobiDB-lite"/>
    </source>
</evidence>
<keyword evidence="10" id="KW-1185">Reference proteome</keyword>
<feature type="active site" description="Charge relay system" evidence="5 6">
    <location>
        <position position="420"/>
    </location>
</feature>
<dbReference type="AlphaFoldDB" id="A0A919V2Y0"/>
<evidence type="ECO:0000259" key="8">
    <source>
        <dbReference type="Pfam" id="PF00082"/>
    </source>
</evidence>
<dbReference type="SUPFAM" id="SSF52743">
    <property type="entry name" value="Subtilisin-like"/>
    <property type="match status" value="1"/>
</dbReference>
<dbReference type="PROSITE" id="PS00138">
    <property type="entry name" value="SUBTILASE_SER"/>
    <property type="match status" value="1"/>
</dbReference>
<dbReference type="InterPro" id="IPR051048">
    <property type="entry name" value="Peptidase_S8/S53_subtilisin"/>
</dbReference>
<comment type="similarity">
    <text evidence="1 6">Belongs to the peptidase S8 family.</text>
</comment>
<evidence type="ECO:0000256" key="6">
    <source>
        <dbReference type="PROSITE-ProRule" id="PRU01240"/>
    </source>
</evidence>
<feature type="active site" description="Charge relay system" evidence="5 6">
    <location>
        <position position="214"/>
    </location>
</feature>
<feature type="region of interest" description="Disordered" evidence="7">
    <location>
        <begin position="1"/>
        <end position="21"/>
    </location>
</feature>
<dbReference type="PRINTS" id="PR00723">
    <property type="entry name" value="SUBTILISIN"/>
</dbReference>
<dbReference type="PANTHER" id="PTHR43399:SF4">
    <property type="entry name" value="CELL WALL-ASSOCIATED PROTEASE"/>
    <property type="match status" value="1"/>
</dbReference>
<accession>A0A919V2Y0</accession>